<name>A0A2P2QNI1_RHIMU</name>
<protein>
    <submittedName>
        <fullName evidence="1">Uncharacterized protein</fullName>
    </submittedName>
</protein>
<evidence type="ECO:0000313" key="1">
    <source>
        <dbReference type="EMBL" id="MBX68497.1"/>
    </source>
</evidence>
<organism evidence="1">
    <name type="scientific">Rhizophora mucronata</name>
    <name type="common">Asiatic mangrove</name>
    <dbReference type="NCBI Taxonomy" id="61149"/>
    <lineage>
        <taxon>Eukaryota</taxon>
        <taxon>Viridiplantae</taxon>
        <taxon>Streptophyta</taxon>
        <taxon>Embryophyta</taxon>
        <taxon>Tracheophyta</taxon>
        <taxon>Spermatophyta</taxon>
        <taxon>Magnoliopsida</taxon>
        <taxon>eudicotyledons</taxon>
        <taxon>Gunneridae</taxon>
        <taxon>Pentapetalae</taxon>
        <taxon>rosids</taxon>
        <taxon>fabids</taxon>
        <taxon>Malpighiales</taxon>
        <taxon>Rhizophoraceae</taxon>
        <taxon>Rhizophora</taxon>
    </lineage>
</organism>
<dbReference type="AlphaFoldDB" id="A0A2P2QNI1"/>
<accession>A0A2P2QNI1</accession>
<sequence>MMLTDSAKPVSVLSLHGAFFLFFRSKC</sequence>
<reference evidence="1" key="1">
    <citation type="submission" date="2018-02" db="EMBL/GenBank/DDBJ databases">
        <title>Rhizophora mucronata_Transcriptome.</title>
        <authorList>
            <person name="Meera S.P."/>
            <person name="Sreeshan A."/>
            <person name="Augustine A."/>
        </authorList>
    </citation>
    <scope>NUCLEOTIDE SEQUENCE</scope>
    <source>
        <tissue evidence="1">Leaf</tissue>
    </source>
</reference>
<dbReference type="EMBL" id="GGEC01088013">
    <property type="protein sequence ID" value="MBX68497.1"/>
    <property type="molecule type" value="Transcribed_RNA"/>
</dbReference>
<proteinExistence type="predicted"/>